<keyword evidence="3" id="KW-1185">Reference proteome</keyword>
<dbReference type="Proteomes" id="UP000276991">
    <property type="component" value="Unassembled WGS sequence"/>
</dbReference>
<proteinExistence type="predicted"/>
<accession>A0A498SNR9</accession>
<sequence length="605" mass="69559">MIGPLTGVVVSKTRKSAFVWTPSLGEGICENDGNLVIGEWIEFTANLYFESHMHMNINFRIIEWTMADPILRCVPLFNNLMLVSTLFISHWPMNNLTVDWIGPITDRNHMLEKAVSSFGVGRKYELMLKRSKKSLEEPIAAWNVHQVLDGGSRRNGIVCFVNIQKSLALVYIQDANCGTGRMLRVDLKIFEAVPALGDWFSFKIDENNQFWTVLSAMKSKKLCASYIIDCQLEVETEVILTDKISTKGHRVMYSAVLGAIADDANRLSNIIVDASQKYTVWCTAVRERIAGDPYWRITKIPMKDGAFITKSKLNTKIELVDNVSYVGIVVSECRTAYFVWTFSLDEIICYYKDGLHIGDWIQFWIRRKYGTHQNGNFFCVSKWQKIDSLYPTREKNNTAVVTIELMIPKNYNSWQPPSLPFFGEVLDRKRYFESNIDDIRGHIIEMDIKHIRTVKNNPNWDIVFVLLKGPLHGQEESIHTRAVEMNVDPKKIASTSNVSVQNANTFFTGDPSDPVNKSNIAEYSCYSDFKRRDYKNHSPTTYNEKKKEHHEDYNGRNDSQKDIAELDPVICSMKLLLMSKEVRQAIKTNCIEEYTALRQYFDLVS</sequence>
<evidence type="ECO:0000313" key="3">
    <source>
        <dbReference type="Proteomes" id="UP000276991"/>
    </source>
</evidence>
<dbReference type="OrthoDB" id="5796350at2759"/>
<dbReference type="EMBL" id="UPTC01001301">
    <property type="protein sequence ID" value="VBB31601.1"/>
    <property type="molecule type" value="Genomic_DNA"/>
</dbReference>
<feature type="compositionally biased region" description="Basic and acidic residues" evidence="1">
    <location>
        <begin position="543"/>
        <end position="559"/>
    </location>
</feature>
<name>A0A498SNR9_ACAVI</name>
<dbReference type="AlphaFoldDB" id="A0A498SNR9"/>
<organism evidence="2 3">
    <name type="scientific">Acanthocheilonema viteae</name>
    <name type="common">Filarial nematode worm</name>
    <name type="synonym">Dipetalonema viteae</name>
    <dbReference type="NCBI Taxonomy" id="6277"/>
    <lineage>
        <taxon>Eukaryota</taxon>
        <taxon>Metazoa</taxon>
        <taxon>Ecdysozoa</taxon>
        <taxon>Nematoda</taxon>
        <taxon>Chromadorea</taxon>
        <taxon>Rhabditida</taxon>
        <taxon>Spirurina</taxon>
        <taxon>Spiruromorpha</taxon>
        <taxon>Filarioidea</taxon>
        <taxon>Onchocercidae</taxon>
        <taxon>Acanthocheilonema</taxon>
    </lineage>
</organism>
<protein>
    <submittedName>
        <fullName evidence="2">Uncharacterized protein</fullName>
    </submittedName>
</protein>
<evidence type="ECO:0000313" key="2">
    <source>
        <dbReference type="EMBL" id="VBB31601.1"/>
    </source>
</evidence>
<evidence type="ECO:0000256" key="1">
    <source>
        <dbReference type="SAM" id="MobiDB-lite"/>
    </source>
</evidence>
<reference evidence="2 3" key="1">
    <citation type="submission" date="2018-08" db="EMBL/GenBank/DDBJ databases">
        <authorList>
            <person name="Laetsch R D."/>
            <person name="Stevens L."/>
            <person name="Kumar S."/>
            <person name="Blaxter L. M."/>
        </authorList>
    </citation>
    <scope>NUCLEOTIDE SEQUENCE [LARGE SCALE GENOMIC DNA]</scope>
</reference>
<gene>
    <name evidence="2" type="ORF">NAV_LOCUS6392</name>
</gene>
<feature type="region of interest" description="Disordered" evidence="1">
    <location>
        <begin position="536"/>
        <end position="559"/>
    </location>
</feature>